<dbReference type="AlphaFoldDB" id="A0A0E0DYX4"/>
<dbReference type="Gramene" id="OMERI06G08620.1">
    <property type="protein sequence ID" value="OMERI06G08620.1"/>
    <property type="gene ID" value="OMERI06G08620"/>
</dbReference>
<accession>A0A0E0DYX4</accession>
<dbReference type="EnsemblPlants" id="OMERI06G08620.1">
    <property type="protein sequence ID" value="OMERI06G08620.1"/>
    <property type="gene ID" value="OMERI06G08620"/>
</dbReference>
<organism evidence="2">
    <name type="scientific">Oryza meridionalis</name>
    <dbReference type="NCBI Taxonomy" id="40149"/>
    <lineage>
        <taxon>Eukaryota</taxon>
        <taxon>Viridiplantae</taxon>
        <taxon>Streptophyta</taxon>
        <taxon>Embryophyta</taxon>
        <taxon>Tracheophyta</taxon>
        <taxon>Spermatophyta</taxon>
        <taxon>Magnoliopsida</taxon>
        <taxon>Liliopsida</taxon>
        <taxon>Poales</taxon>
        <taxon>Poaceae</taxon>
        <taxon>BOP clade</taxon>
        <taxon>Oryzoideae</taxon>
        <taxon>Oryzeae</taxon>
        <taxon>Oryzinae</taxon>
        <taxon>Oryza</taxon>
    </lineage>
</organism>
<feature type="compositionally biased region" description="Basic and acidic residues" evidence="1">
    <location>
        <begin position="48"/>
        <end position="65"/>
    </location>
</feature>
<name>A0A0E0DYX4_9ORYZ</name>
<evidence type="ECO:0000313" key="3">
    <source>
        <dbReference type="Proteomes" id="UP000008021"/>
    </source>
</evidence>
<dbReference type="HOGENOM" id="CLU_2389877_0_0_1"/>
<evidence type="ECO:0000313" key="2">
    <source>
        <dbReference type="EnsemblPlants" id="OMERI06G08620.1"/>
    </source>
</evidence>
<reference evidence="2" key="2">
    <citation type="submission" date="2018-05" db="EMBL/GenBank/DDBJ databases">
        <title>OmerRS3 (Oryza meridionalis Reference Sequence Version 3).</title>
        <authorList>
            <person name="Zhang J."/>
            <person name="Kudrna D."/>
            <person name="Lee S."/>
            <person name="Talag J."/>
            <person name="Welchert J."/>
            <person name="Wing R.A."/>
        </authorList>
    </citation>
    <scope>NUCLEOTIDE SEQUENCE [LARGE SCALE GENOMIC DNA]</scope>
    <source>
        <strain evidence="2">cv. OR44</strain>
    </source>
</reference>
<reference evidence="2" key="1">
    <citation type="submission" date="2015-04" db="UniProtKB">
        <authorList>
            <consortium name="EnsemblPlants"/>
        </authorList>
    </citation>
    <scope>IDENTIFICATION</scope>
</reference>
<keyword evidence="3" id="KW-1185">Reference proteome</keyword>
<sequence length="94" mass="10748">MQDGEDLVRDASSSEESEEGWRSVREWSARRRWRSDKNYSLMNQPVMEAEKRRMCEADKERKEGDQGTEATGRVPPLVWGSGTEVGRSTGVGLW</sequence>
<protein>
    <submittedName>
        <fullName evidence="2">Uncharacterized protein</fullName>
    </submittedName>
</protein>
<dbReference type="Proteomes" id="UP000008021">
    <property type="component" value="Chromosome 6"/>
</dbReference>
<feature type="region of interest" description="Disordered" evidence="1">
    <location>
        <begin position="1"/>
        <end position="26"/>
    </location>
</feature>
<evidence type="ECO:0000256" key="1">
    <source>
        <dbReference type="SAM" id="MobiDB-lite"/>
    </source>
</evidence>
<feature type="region of interest" description="Disordered" evidence="1">
    <location>
        <begin position="44"/>
        <end position="94"/>
    </location>
</feature>
<proteinExistence type="predicted"/>